<keyword evidence="1" id="KW-1133">Transmembrane helix</keyword>
<reference evidence="2 3" key="1">
    <citation type="submission" date="2014-05" db="EMBL/GenBank/DDBJ databases">
        <title>Cellulosimicrobium funkei U11 genome.</title>
        <authorList>
            <person name="Hu C."/>
            <person name="Gong Y."/>
            <person name="Wan W."/>
            <person name="Jiang M."/>
        </authorList>
    </citation>
    <scope>NUCLEOTIDE SEQUENCE [LARGE SCALE GENOMIC DNA]</scope>
    <source>
        <strain evidence="2 3">U11</strain>
    </source>
</reference>
<gene>
    <name evidence="2" type="ORF">FB00_04830</name>
</gene>
<dbReference type="PATRIC" id="fig|264251.5.peg.994"/>
<dbReference type="EMBL" id="JNBQ01000003">
    <property type="protein sequence ID" value="KLN35614.1"/>
    <property type="molecule type" value="Genomic_DNA"/>
</dbReference>
<evidence type="ECO:0000313" key="2">
    <source>
        <dbReference type="EMBL" id="KLN35614.1"/>
    </source>
</evidence>
<comment type="caution">
    <text evidence="2">The sequence shown here is derived from an EMBL/GenBank/DDBJ whole genome shotgun (WGS) entry which is preliminary data.</text>
</comment>
<dbReference type="AlphaFoldDB" id="A0A0H2KUY7"/>
<feature type="transmembrane region" description="Helical" evidence="1">
    <location>
        <begin position="53"/>
        <end position="74"/>
    </location>
</feature>
<name>A0A0H2KUY7_9MICO</name>
<keyword evidence="1" id="KW-0472">Membrane</keyword>
<proteinExistence type="predicted"/>
<keyword evidence="1" id="KW-0812">Transmembrane</keyword>
<dbReference type="STRING" id="264251.FB00_04830"/>
<dbReference type="Proteomes" id="UP000035265">
    <property type="component" value="Unassembled WGS sequence"/>
</dbReference>
<evidence type="ECO:0000256" key="1">
    <source>
        <dbReference type="SAM" id="Phobius"/>
    </source>
</evidence>
<protein>
    <submittedName>
        <fullName evidence="2">Uncharacterized protein</fullName>
    </submittedName>
</protein>
<sequence length="385" mass="40130">MSPANGRPAPTPPEDDFLARLRRTADDAVPPSTLDLDVVLRSSRRGVQRRRSLAGVAGVVALGLVGTGVVTAGGPDGLRDLAREVVTGSPGYEVVTAEATLVDVAPGVVAVSEPATYLRDDGTYVLDLGLPAWDGGDRFLVEVGVVNDLGHLSTDVTLRAGDDGDLAALRAGRSAGTVIDDGGRAVVVDPESGRTMVVGVEPGNTVAGDLKQTFVGLTADIADESGGRATSLELPTAQVVDGPTVVLDVYAALLDADEQSAAQVRGVMSYGTNTQWTVTCEALRPDEADELACAVRYDDATGLVEVDRDYPTPVDDPVLDMLRVEAVGIDLPSGDVGLFDACLAGRGVPDGSTTLDLRPWSEGPQGDAWRRCALDLLELPTFMER</sequence>
<accession>A0A0H2KUY7</accession>
<evidence type="ECO:0000313" key="3">
    <source>
        <dbReference type="Proteomes" id="UP000035265"/>
    </source>
</evidence>
<dbReference type="RefSeq" id="WP_047231747.1">
    <property type="nucleotide sequence ID" value="NZ_JNBQ01000003.1"/>
</dbReference>
<organism evidence="2 3">
    <name type="scientific">Cellulosimicrobium funkei</name>
    <dbReference type="NCBI Taxonomy" id="264251"/>
    <lineage>
        <taxon>Bacteria</taxon>
        <taxon>Bacillati</taxon>
        <taxon>Actinomycetota</taxon>
        <taxon>Actinomycetes</taxon>
        <taxon>Micrococcales</taxon>
        <taxon>Promicromonosporaceae</taxon>
        <taxon>Cellulosimicrobium</taxon>
    </lineage>
</organism>
<keyword evidence="3" id="KW-1185">Reference proteome</keyword>